<dbReference type="PANTHER" id="PTHR43300:SF7">
    <property type="entry name" value="UDP-N-ACETYLBACILLOSAMINE N-ACETYLTRANSFERASE"/>
    <property type="match status" value="1"/>
</dbReference>
<keyword evidence="2" id="KW-0677">Repeat</keyword>
<dbReference type="Gene3D" id="2.160.10.10">
    <property type="entry name" value="Hexapeptide repeat proteins"/>
    <property type="match status" value="1"/>
</dbReference>
<dbReference type="CDD" id="cd03360">
    <property type="entry name" value="LbH_AT_putative"/>
    <property type="match status" value="1"/>
</dbReference>
<reference evidence="4 5" key="1">
    <citation type="submission" date="2023-07" db="EMBL/GenBank/DDBJ databases">
        <title>Genomic Encyclopedia of Type Strains, Phase IV (KMG-IV): sequencing the most valuable type-strain genomes for metagenomic binning, comparative biology and taxonomic classification.</title>
        <authorList>
            <person name="Goeker M."/>
        </authorList>
    </citation>
    <scope>NUCLEOTIDE SEQUENCE [LARGE SCALE GENOMIC DNA]</scope>
    <source>
        <strain evidence="4 5">DSM 27848</strain>
    </source>
</reference>
<accession>A0ABU0D8S5</accession>
<name>A0ABU0D8S5_9BACI</name>
<feature type="domain" description="PglD N-terminal" evidence="3">
    <location>
        <begin position="6"/>
        <end position="72"/>
    </location>
</feature>
<dbReference type="NCBIfam" id="TIGR03570">
    <property type="entry name" value="NeuD_NnaD"/>
    <property type="match status" value="1"/>
</dbReference>
<evidence type="ECO:0000256" key="1">
    <source>
        <dbReference type="ARBA" id="ARBA00022679"/>
    </source>
</evidence>
<protein>
    <submittedName>
        <fullName evidence="4">UDP-perosamine 4-acetyltransferase</fullName>
        <ecNumber evidence="4">2.3.1.-</ecNumber>
    </submittedName>
</protein>
<dbReference type="InterPro" id="IPR011004">
    <property type="entry name" value="Trimer_LpxA-like_sf"/>
</dbReference>
<comment type="caution">
    <text evidence="4">The sequence shown here is derived from an EMBL/GenBank/DDBJ whole genome shotgun (WGS) entry which is preliminary data.</text>
</comment>
<dbReference type="Proteomes" id="UP001232343">
    <property type="component" value="Unassembled WGS sequence"/>
</dbReference>
<evidence type="ECO:0000313" key="4">
    <source>
        <dbReference type="EMBL" id="MDQ0344809.1"/>
    </source>
</evidence>
<keyword evidence="1 4" id="KW-0808">Transferase</keyword>
<gene>
    <name evidence="4" type="ORF">J2S14_003653</name>
</gene>
<dbReference type="InterPro" id="IPR018357">
    <property type="entry name" value="Hexapep_transf_CS"/>
</dbReference>
<keyword evidence="5" id="KW-1185">Reference proteome</keyword>
<dbReference type="InterPro" id="IPR041561">
    <property type="entry name" value="PglD_N"/>
</dbReference>
<proteinExistence type="predicted"/>
<dbReference type="Gene3D" id="3.40.50.20">
    <property type="match status" value="1"/>
</dbReference>
<keyword evidence="4" id="KW-0012">Acyltransferase</keyword>
<dbReference type="InterPro" id="IPR050179">
    <property type="entry name" value="Trans_hexapeptide_repeat"/>
</dbReference>
<dbReference type="Pfam" id="PF17836">
    <property type="entry name" value="PglD_N"/>
    <property type="match status" value="1"/>
</dbReference>
<dbReference type="PROSITE" id="PS00101">
    <property type="entry name" value="HEXAPEP_TRANSFERASES"/>
    <property type="match status" value="1"/>
</dbReference>
<evidence type="ECO:0000256" key="2">
    <source>
        <dbReference type="ARBA" id="ARBA00022737"/>
    </source>
</evidence>
<dbReference type="EC" id="2.3.1.-" evidence="4"/>
<organism evidence="4 5">
    <name type="scientific">Lederbergia wuyishanensis</name>
    <dbReference type="NCBI Taxonomy" id="1347903"/>
    <lineage>
        <taxon>Bacteria</taxon>
        <taxon>Bacillati</taxon>
        <taxon>Bacillota</taxon>
        <taxon>Bacilli</taxon>
        <taxon>Bacillales</taxon>
        <taxon>Bacillaceae</taxon>
        <taxon>Lederbergia</taxon>
    </lineage>
</organism>
<dbReference type="GO" id="GO:0016746">
    <property type="term" value="F:acyltransferase activity"/>
    <property type="evidence" value="ECO:0007669"/>
    <property type="project" value="UniProtKB-KW"/>
</dbReference>
<dbReference type="SUPFAM" id="SSF51161">
    <property type="entry name" value="Trimeric LpxA-like enzymes"/>
    <property type="match status" value="1"/>
</dbReference>
<evidence type="ECO:0000313" key="5">
    <source>
        <dbReference type="Proteomes" id="UP001232343"/>
    </source>
</evidence>
<dbReference type="InterPro" id="IPR020019">
    <property type="entry name" value="AcTrfase_PglD-like"/>
</dbReference>
<sequence length="200" mass="21344">MTNRPVIIIGNGGHAGVLTEILIQQNRTIIGFTAPEKQGNRFGISYLGSDEIINTYDCEEIELILGIGSVNVTEIRAIKFKEFKEKGFNFATVIHESSIISPSAILGEGVHVMAGSVIQSFVNISDNTIINTSSSIDHDSYIGKHSHIAPGAILSGGVKVGELSHIGAGSIIIQNIQIGSHVMVRAGVLVKQHVPDHSKI</sequence>
<dbReference type="EMBL" id="JAUSUO010000011">
    <property type="protein sequence ID" value="MDQ0344809.1"/>
    <property type="molecule type" value="Genomic_DNA"/>
</dbReference>
<dbReference type="PANTHER" id="PTHR43300">
    <property type="entry name" value="ACETYLTRANSFERASE"/>
    <property type="match status" value="1"/>
</dbReference>
<dbReference type="RefSeq" id="WP_244681215.1">
    <property type="nucleotide sequence ID" value="NZ_JALIRM010000004.1"/>
</dbReference>
<evidence type="ECO:0000259" key="3">
    <source>
        <dbReference type="Pfam" id="PF17836"/>
    </source>
</evidence>